<dbReference type="RefSeq" id="WP_055637718.1">
    <property type="nucleotide sequence ID" value="NZ_KQ948791.1"/>
</dbReference>
<feature type="compositionally biased region" description="Low complexity" evidence="1">
    <location>
        <begin position="1"/>
        <end position="12"/>
    </location>
</feature>
<proteinExistence type="predicted"/>
<evidence type="ECO:0000256" key="1">
    <source>
        <dbReference type="SAM" id="MobiDB-lite"/>
    </source>
</evidence>
<accession>A0A101SJH6</accession>
<dbReference type="Proteomes" id="UP000052982">
    <property type="component" value="Unassembled WGS sequence"/>
</dbReference>
<dbReference type="EMBL" id="LMWW01000084">
    <property type="protein sequence ID" value="KUN75357.1"/>
    <property type="molecule type" value="Genomic_DNA"/>
</dbReference>
<evidence type="ECO:0000313" key="3">
    <source>
        <dbReference type="Proteomes" id="UP000052982"/>
    </source>
</evidence>
<protein>
    <submittedName>
        <fullName evidence="2">Conjugal transfer protein TraB</fullName>
    </submittedName>
</protein>
<name>A0A101SJH6_9ACTN</name>
<organism evidence="2 3">
    <name type="scientific">Streptomyces griseoruber</name>
    <dbReference type="NCBI Taxonomy" id="1943"/>
    <lineage>
        <taxon>Bacteria</taxon>
        <taxon>Bacillati</taxon>
        <taxon>Actinomycetota</taxon>
        <taxon>Actinomycetes</taxon>
        <taxon>Kitasatosporales</taxon>
        <taxon>Streptomycetaceae</taxon>
        <taxon>Streptomyces</taxon>
    </lineage>
</organism>
<dbReference type="AlphaFoldDB" id="A0A101SJH6"/>
<comment type="caution">
    <text evidence="2">The sequence shown here is derived from an EMBL/GenBank/DDBJ whole genome shotgun (WGS) entry which is preliminary data.</text>
</comment>
<sequence>MSSDLAPSSASPVPVPADDDNRYKAVQAKLKALGSALDDAGLDLEALVKSVQANAKRAEDVARDIGTAGLDAKFVELTGNVSVALGGAAVQVKKLSDTAQETANLTHRSRRTHSKLYGALDDIRSTRREKTPRPGFFNR</sequence>
<feature type="region of interest" description="Disordered" evidence="1">
    <location>
        <begin position="1"/>
        <end position="20"/>
    </location>
</feature>
<keyword evidence="3" id="KW-1185">Reference proteome</keyword>
<evidence type="ECO:0000313" key="2">
    <source>
        <dbReference type="EMBL" id="KUN75357.1"/>
    </source>
</evidence>
<feature type="region of interest" description="Disordered" evidence="1">
    <location>
        <begin position="116"/>
        <end position="139"/>
    </location>
</feature>
<dbReference type="STRING" id="1943.AQJ64_42925"/>
<reference evidence="2 3" key="1">
    <citation type="submission" date="2015-10" db="EMBL/GenBank/DDBJ databases">
        <title>Draft genome sequence of Streptomyces griseoruber DSM 40281, type strain for the species Streptomyces griseoruber.</title>
        <authorList>
            <person name="Ruckert C."/>
            <person name="Winkler A."/>
            <person name="Kalinowski J."/>
            <person name="Kampfer P."/>
            <person name="Glaeser S."/>
        </authorList>
    </citation>
    <scope>NUCLEOTIDE SEQUENCE [LARGE SCALE GENOMIC DNA]</scope>
    <source>
        <strain evidence="2 3">DSM 40281</strain>
    </source>
</reference>
<dbReference type="OrthoDB" id="4215247at2"/>
<gene>
    <name evidence="2" type="ORF">AQJ64_42925</name>
</gene>
<feature type="compositionally biased region" description="Basic and acidic residues" evidence="1">
    <location>
        <begin position="121"/>
        <end position="132"/>
    </location>
</feature>